<sequence>MAALTSSHCAARSRAPRARGAGGQMEGSQLGACPVHPWRKMALPFARSLCLCRRGAKRLGVAATEARRGISFKLEEKTAHSSLLLFKGDTGVKYGMVGLEPTKLALNVERFREWAVVLADTAVTSGRHYWEVTVKRSQQFRIGVADVDMSRDSCIGVDDRSWVFTYAQRKWHTMLANEKAPVEGMGQPEKVGLLLEYEAQKLSLVDVNRIAVVHILQTDFRGPVVPAFALWDGELLTHSGLEALTFGKDLGPRGHHCWTLEPCGASGSCSPGAGDLTSAVRWPSAPSGERSLFRDSLKQTSQLCELQLGDKLQIGFLTLKRKCCYQ</sequence>
<reference evidence="1" key="1">
    <citation type="submission" date="2020-11" db="EMBL/GenBank/DDBJ databases">
        <authorList>
            <person name="Davenport K.M."/>
            <person name="Bickhart D.M."/>
            <person name="Smith T.P.L."/>
            <person name="Murdoch B.M."/>
            <person name="Rosen B.D."/>
        </authorList>
    </citation>
    <scope>NUCLEOTIDE SEQUENCE [LARGE SCALE GENOMIC DNA]</scope>
    <source>
        <strain evidence="1">OAR_USU_Benz2616</strain>
    </source>
</reference>
<organism evidence="1">
    <name type="scientific">Ovis aries</name>
    <name type="common">Sheep</name>
    <dbReference type="NCBI Taxonomy" id="9940"/>
    <lineage>
        <taxon>Eukaryota</taxon>
        <taxon>Metazoa</taxon>
        <taxon>Chordata</taxon>
        <taxon>Craniata</taxon>
        <taxon>Vertebrata</taxon>
        <taxon>Euteleostomi</taxon>
        <taxon>Mammalia</taxon>
        <taxon>Eutheria</taxon>
        <taxon>Laurasiatheria</taxon>
        <taxon>Artiodactyla</taxon>
        <taxon>Ruminantia</taxon>
        <taxon>Pecora</taxon>
        <taxon>Bovidae</taxon>
        <taxon>Caprinae</taxon>
        <taxon>Ovis</taxon>
    </lineage>
</organism>
<dbReference type="Ensembl" id="ENSOART00020070367.1">
    <property type="protein sequence ID" value="ENSOARP00020056351.1"/>
    <property type="gene ID" value="ENSOARG00020002450.2"/>
</dbReference>
<accession>A0AC11EBE8</accession>
<name>A0AC11EBE8_SHEEP</name>
<gene>
    <name evidence="1" type="primary">SPRYD4</name>
</gene>
<reference evidence="1" key="3">
    <citation type="submission" date="2025-09" db="UniProtKB">
        <authorList>
            <consortium name="Ensembl"/>
        </authorList>
    </citation>
    <scope>IDENTIFICATION</scope>
</reference>
<reference evidence="1" key="2">
    <citation type="submission" date="2025-08" db="UniProtKB">
        <authorList>
            <consortium name="Ensembl"/>
        </authorList>
    </citation>
    <scope>IDENTIFICATION</scope>
</reference>
<protein>
    <submittedName>
        <fullName evidence="1">RNA binding motif single stranded interacting protein 2</fullName>
    </submittedName>
</protein>
<proteinExistence type="predicted"/>
<evidence type="ECO:0000313" key="1">
    <source>
        <dbReference type="Ensembl" id="ENSOARP00020056351.1"/>
    </source>
</evidence>